<name>A0A9N7VFC0_PLEPL</name>
<evidence type="ECO:0000256" key="1">
    <source>
        <dbReference type="SAM" id="MobiDB-lite"/>
    </source>
</evidence>
<sequence length="122" mass="14057">MRARAERSQLNHKQHESTRHFLCCSSDWVFRRRSVTLQSLGMRSSVPLRVVSACGGERDRQKQGRRMRRRRRRKVYQCMGNNREERGNTTARPPNSRTVSTSTVRSVPLIQVTSTVSVANTA</sequence>
<evidence type="ECO:0000313" key="3">
    <source>
        <dbReference type="Proteomes" id="UP001153269"/>
    </source>
</evidence>
<protein>
    <submittedName>
        <fullName evidence="2">Uncharacterized protein</fullName>
    </submittedName>
</protein>
<dbReference type="AlphaFoldDB" id="A0A9N7VFC0"/>
<proteinExistence type="predicted"/>
<evidence type="ECO:0000313" key="2">
    <source>
        <dbReference type="EMBL" id="CAB1448399.1"/>
    </source>
</evidence>
<dbReference type="Proteomes" id="UP001153269">
    <property type="component" value="Unassembled WGS sequence"/>
</dbReference>
<comment type="caution">
    <text evidence="2">The sequence shown here is derived from an EMBL/GenBank/DDBJ whole genome shotgun (WGS) entry which is preliminary data.</text>
</comment>
<organism evidence="2 3">
    <name type="scientific">Pleuronectes platessa</name>
    <name type="common">European plaice</name>
    <dbReference type="NCBI Taxonomy" id="8262"/>
    <lineage>
        <taxon>Eukaryota</taxon>
        <taxon>Metazoa</taxon>
        <taxon>Chordata</taxon>
        <taxon>Craniata</taxon>
        <taxon>Vertebrata</taxon>
        <taxon>Euteleostomi</taxon>
        <taxon>Actinopterygii</taxon>
        <taxon>Neopterygii</taxon>
        <taxon>Teleostei</taxon>
        <taxon>Neoteleostei</taxon>
        <taxon>Acanthomorphata</taxon>
        <taxon>Carangaria</taxon>
        <taxon>Pleuronectiformes</taxon>
        <taxon>Pleuronectoidei</taxon>
        <taxon>Pleuronectidae</taxon>
        <taxon>Pleuronectes</taxon>
    </lineage>
</organism>
<feature type="compositionally biased region" description="Low complexity" evidence="1">
    <location>
        <begin position="92"/>
        <end position="104"/>
    </location>
</feature>
<accession>A0A9N7VFC0</accession>
<feature type="region of interest" description="Disordered" evidence="1">
    <location>
        <begin position="78"/>
        <end position="104"/>
    </location>
</feature>
<gene>
    <name evidence="2" type="ORF">PLEPLA_LOCUS36053</name>
</gene>
<reference evidence="2" key="1">
    <citation type="submission" date="2020-03" db="EMBL/GenBank/DDBJ databases">
        <authorList>
            <person name="Weist P."/>
        </authorList>
    </citation>
    <scope>NUCLEOTIDE SEQUENCE</scope>
</reference>
<keyword evidence="3" id="KW-1185">Reference proteome</keyword>
<dbReference type="EMBL" id="CADEAL010003976">
    <property type="protein sequence ID" value="CAB1448399.1"/>
    <property type="molecule type" value="Genomic_DNA"/>
</dbReference>